<name>A0ABW3HU14_9BACL</name>
<dbReference type="InterPro" id="IPR054593">
    <property type="entry name" value="Beta-mannosidase-like_N2"/>
</dbReference>
<dbReference type="RefSeq" id="WP_377566198.1">
    <property type="nucleotide sequence ID" value="NZ_JBHTJZ010000028.1"/>
</dbReference>
<feature type="domain" description="Glycoside hydrolase family 2 catalytic" evidence="8">
    <location>
        <begin position="314"/>
        <end position="428"/>
    </location>
</feature>
<evidence type="ECO:0000256" key="6">
    <source>
        <dbReference type="ARBA" id="ARBA00023295"/>
    </source>
</evidence>
<evidence type="ECO:0000256" key="1">
    <source>
        <dbReference type="ARBA" id="ARBA00000829"/>
    </source>
</evidence>
<comment type="similarity">
    <text evidence="2">Belongs to the glycosyl hydrolase 2 family.</text>
</comment>
<dbReference type="Pfam" id="PF02836">
    <property type="entry name" value="Glyco_hydro_2_C"/>
    <property type="match status" value="1"/>
</dbReference>
<feature type="domain" description="Beta-mannosidase-like galactose-binding" evidence="9">
    <location>
        <begin position="19"/>
        <end position="169"/>
    </location>
</feature>
<comment type="catalytic activity">
    <reaction evidence="1">
        <text>Hydrolysis of terminal, non-reducing beta-D-mannose residues in beta-D-mannosides.</text>
        <dbReference type="EC" id="3.2.1.25"/>
    </reaction>
</comment>
<dbReference type="SUPFAM" id="SSF51445">
    <property type="entry name" value="(Trans)glycosidases"/>
    <property type="match status" value="1"/>
</dbReference>
<accession>A0ABW3HU14</accession>
<evidence type="ECO:0000256" key="3">
    <source>
        <dbReference type="ARBA" id="ARBA00012754"/>
    </source>
</evidence>
<dbReference type="Gene3D" id="2.60.40.10">
    <property type="entry name" value="Immunoglobulins"/>
    <property type="match status" value="1"/>
</dbReference>
<gene>
    <name evidence="10" type="ORF">ACFQ2I_16695</name>
</gene>
<dbReference type="PANTHER" id="PTHR43730">
    <property type="entry name" value="BETA-MANNOSIDASE"/>
    <property type="match status" value="1"/>
</dbReference>
<keyword evidence="4" id="KW-0732">Signal</keyword>
<dbReference type="InterPro" id="IPR006102">
    <property type="entry name" value="Ig-like_GH2"/>
</dbReference>
<evidence type="ECO:0000256" key="5">
    <source>
        <dbReference type="ARBA" id="ARBA00022801"/>
    </source>
</evidence>
<reference evidence="11" key="1">
    <citation type="journal article" date="2019" name="Int. J. Syst. Evol. Microbiol.">
        <title>The Global Catalogue of Microorganisms (GCM) 10K type strain sequencing project: providing services to taxonomists for standard genome sequencing and annotation.</title>
        <authorList>
            <consortium name="The Broad Institute Genomics Platform"/>
            <consortium name="The Broad Institute Genome Sequencing Center for Infectious Disease"/>
            <person name="Wu L."/>
            <person name="Ma J."/>
        </authorList>
    </citation>
    <scope>NUCLEOTIDE SEQUENCE [LARGE SCALE GENOMIC DNA]</scope>
    <source>
        <strain evidence="11">CCUG 59129</strain>
    </source>
</reference>
<dbReference type="Proteomes" id="UP001596989">
    <property type="component" value="Unassembled WGS sequence"/>
</dbReference>
<dbReference type="GO" id="GO:0016787">
    <property type="term" value="F:hydrolase activity"/>
    <property type="evidence" value="ECO:0007669"/>
    <property type="project" value="UniProtKB-KW"/>
</dbReference>
<comment type="caution">
    <text evidence="10">The sequence shown here is derived from an EMBL/GenBank/DDBJ whole genome shotgun (WGS) entry which is preliminary data.</text>
</comment>
<dbReference type="InterPro" id="IPR036156">
    <property type="entry name" value="Beta-gal/glucu_dom_sf"/>
</dbReference>
<dbReference type="InterPro" id="IPR006103">
    <property type="entry name" value="Glyco_hydro_2_cat"/>
</dbReference>
<evidence type="ECO:0000256" key="4">
    <source>
        <dbReference type="ARBA" id="ARBA00022729"/>
    </source>
</evidence>
<feature type="domain" description="Glycoside hydrolase family 2 immunoglobulin-like beta-sandwich" evidence="7">
    <location>
        <begin position="181"/>
        <end position="285"/>
    </location>
</feature>
<keyword evidence="11" id="KW-1185">Reference proteome</keyword>
<dbReference type="InterPro" id="IPR050887">
    <property type="entry name" value="Beta-mannosidase_GH2"/>
</dbReference>
<organism evidence="10 11">
    <name type="scientific">Paenibacillus chungangensis</name>
    <dbReference type="NCBI Taxonomy" id="696535"/>
    <lineage>
        <taxon>Bacteria</taxon>
        <taxon>Bacillati</taxon>
        <taxon>Bacillota</taxon>
        <taxon>Bacilli</taxon>
        <taxon>Bacillales</taxon>
        <taxon>Paenibacillaceae</taxon>
        <taxon>Paenibacillus</taxon>
    </lineage>
</organism>
<dbReference type="InterPro" id="IPR017853">
    <property type="entry name" value="GH"/>
</dbReference>
<dbReference type="Pfam" id="PF22666">
    <property type="entry name" value="Glyco_hydro_2_N2"/>
    <property type="match status" value="1"/>
</dbReference>
<protein>
    <recommendedName>
        <fullName evidence="3">beta-mannosidase</fullName>
        <ecNumber evidence="3">3.2.1.25</ecNumber>
    </recommendedName>
</protein>
<evidence type="ECO:0000259" key="9">
    <source>
        <dbReference type="Pfam" id="PF22666"/>
    </source>
</evidence>
<proteinExistence type="inferred from homology"/>
<evidence type="ECO:0000259" key="7">
    <source>
        <dbReference type="Pfam" id="PF00703"/>
    </source>
</evidence>
<evidence type="ECO:0000259" key="8">
    <source>
        <dbReference type="Pfam" id="PF02836"/>
    </source>
</evidence>
<dbReference type="SUPFAM" id="SSF49303">
    <property type="entry name" value="beta-Galactosidase/glucuronidase domain"/>
    <property type="match status" value="1"/>
</dbReference>
<dbReference type="Pfam" id="PF00703">
    <property type="entry name" value="Glyco_hydro_2"/>
    <property type="match status" value="1"/>
</dbReference>
<dbReference type="EMBL" id="JBHTJZ010000028">
    <property type="protein sequence ID" value="MFD0961028.1"/>
    <property type="molecule type" value="Genomic_DNA"/>
</dbReference>
<dbReference type="Gene3D" id="2.60.120.260">
    <property type="entry name" value="Galactose-binding domain-like"/>
    <property type="match status" value="1"/>
</dbReference>
<dbReference type="SUPFAM" id="SSF49785">
    <property type="entry name" value="Galactose-binding domain-like"/>
    <property type="match status" value="1"/>
</dbReference>
<evidence type="ECO:0000256" key="2">
    <source>
        <dbReference type="ARBA" id="ARBA00007401"/>
    </source>
</evidence>
<keyword evidence="6" id="KW-0326">Glycosidase</keyword>
<dbReference type="InterPro" id="IPR008979">
    <property type="entry name" value="Galactose-bd-like_sf"/>
</dbReference>
<dbReference type="Gene3D" id="3.20.20.80">
    <property type="entry name" value="Glycosidases"/>
    <property type="match status" value="1"/>
</dbReference>
<dbReference type="PANTHER" id="PTHR43730:SF1">
    <property type="entry name" value="BETA-MANNOSIDASE"/>
    <property type="match status" value="1"/>
</dbReference>
<evidence type="ECO:0000313" key="10">
    <source>
        <dbReference type="EMBL" id="MFD0961028.1"/>
    </source>
</evidence>
<dbReference type="EC" id="3.2.1.25" evidence="3"/>
<keyword evidence="5 10" id="KW-0378">Hydrolase</keyword>
<evidence type="ECO:0000313" key="11">
    <source>
        <dbReference type="Proteomes" id="UP001596989"/>
    </source>
</evidence>
<sequence>MTSKKELRWEVGWSNGVQEAPERWVSASVPGAVQLDWARAEQWEDHTYGNNWRQYEWMEDKYWTYRARIPVPVIKEGERLIFVSKGIDYSFHVRVGGSIVWSQEGMFTPVEVDLSEHAGKRDGIALEIIIEPAPKLAGATGRSQAAHSCKPAVSYGWDWHPRLIPLGIWDETYLEVRAAEHIVSAEVRYELTDRLDAATLSLNVRLNADNCAPGELVWRLSDPEGVVMFEKTVSIMGKTVRTEASIENVRLWWPHDHGEQPLYTSEVYWDGSGHSVVHPQKIGFRRAKLIVHEGGWKEPSQFPKSRSLPPITMEINGRAIFCKGTNWVNPSIFPGTITSAYYRSLLALAKSANMNMLRIWGGGIVNKESFFEHCDAMGIMVWQEFPLACNLYPDTPEYLRVLSQEARSIVTRLRKHASVVMWCGGNELFNAWSKMTDQSLPLRLLNSICYEMDPQTPFLSTSPIEGMGHGHYMFRYRTGEDVMEAMPRASNTAYTEFGVPSPASIEQLKTFIPEEELFPPRPGTAWEDHHAFHALSPEMWLMQDQLDYYFGPYETLEQVVEYGQLLQSEGYKCIYEEARRQKPRCSMALNWCYNEPWPTAANNSIVMWPDKPKPAYYAVQASCRPLLASARIPKFVWNEGEWFEPELWVLNDAPVEAQGGRVEACLTIGSEEKVLLLAWDYDEIRPNANRRGPTARYLLPAADAERMTLELIVPGREELSSSYTLLYRAGGRPATSVSSALNFST</sequence>
<dbReference type="InterPro" id="IPR013783">
    <property type="entry name" value="Ig-like_fold"/>
</dbReference>